<accession>A0A9P7K0N8</accession>
<name>A0A9P7K0N8_9AGAM</name>
<proteinExistence type="predicted"/>
<sequence>MPAKCTILALLTFILVMSFNQWCKGLRDASNNVMNARRERQAPQPPPVPHTQSEAPLHDGASQPEFENLKPYELPVHHSPPPPLVHSSPPQRPSGLPNHKRQLPLRFQDELPALPIPVPIPPPVTDINHAASQSDVDATSPRSGTESDMESDEDVWVHTDQDTVCSTHTWELSRPDGPSEHKRSWYAGFGTAVDAVNRTFFAPFLNVMTFRLMMQEVILAEDFEREDLRGFSASREAKRMDQAGEDPNLGLFTSDKWREASVKIKLPAEKEKFVSEADAPEFEVKGLYYRKPLEVLKSAYEEMSSRTFHTTPFKVFWHPDEHEFPE</sequence>
<feature type="chain" id="PRO_5040299825" evidence="2">
    <location>
        <begin position="26"/>
        <end position="326"/>
    </location>
</feature>
<feature type="compositionally biased region" description="Polar residues" evidence="1">
    <location>
        <begin position="130"/>
        <end position="146"/>
    </location>
</feature>
<organism evidence="3 4">
    <name type="scientific">Suillus discolor</name>
    <dbReference type="NCBI Taxonomy" id="1912936"/>
    <lineage>
        <taxon>Eukaryota</taxon>
        <taxon>Fungi</taxon>
        <taxon>Dikarya</taxon>
        <taxon>Basidiomycota</taxon>
        <taxon>Agaricomycotina</taxon>
        <taxon>Agaricomycetes</taxon>
        <taxon>Agaricomycetidae</taxon>
        <taxon>Boletales</taxon>
        <taxon>Suillineae</taxon>
        <taxon>Suillaceae</taxon>
        <taxon>Suillus</taxon>
    </lineage>
</organism>
<evidence type="ECO:0000256" key="1">
    <source>
        <dbReference type="SAM" id="MobiDB-lite"/>
    </source>
</evidence>
<dbReference type="GeneID" id="64703134"/>
<dbReference type="Proteomes" id="UP000823399">
    <property type="component" value="Unassembled WGS sequence"/>
</dbReference>
<dbReference type="RefSeq" id="XP_041299697.1">
    <property type="nucleotide sequence ID" value="XM_041440875.1"/>
</dbReference>
<keyword evidence="4" id="KW-1185">Reference proteome</keyword>
<dbReference type="OrthoDB" id="3208495at2759"/>
<protein>
    <submittedName>
        <fullName evidence="3">Uncharacterized protein</fullName>
    </submittedName>
</protein>
<evidence type="ECO:0000313" key="3">
    <source>
        <dbReference type="EMBL" id="KAG2119871.1"/>
    </source>
</evidence>
<reference evidence="3" key="1">
    <citation type="journal article" date="2020" name="New Phytol.">
        <title>Comparative genomics reveals dynamic genome evolution in host specialist ectomycorrhizal fungi.</title>
        <authorList>
            <person name="Lofgren L.A."/>
            <person name="Nguyen N.H."/>
            <person name="Vilgalys R."/>
            <person name="Ruytinx J."/>
            <person name="Liao H.L."/>
            <person name="Branco S."/>
            <person name="Kuo A."/>
            <person name="LaButti K."/>
            <person name="Lipzen A."/>
            <person name="Andreopoulos W."/>
            <person name="Pangilinan J."/>
            <person name="Riley R."/>
            <person name="Hundley H."/>
            <person name="Na H."/>
            <person name="Barry K."/>
            <person name="Grigoriev I.V."/>
            <person name="Stajich J.E."/>
            <person name="Kennedy P.G."/>
        </authorList>
    </citation>
    <scope>NUCLEOTIDE SEQUENCE</scope>
    <source>
        <strain evidence="3">FC423</strain>
    </source>
</reference>
<feature type="region of interest" description="Disordered" evidence="1">
    <location>
        <begin position="38"/>
        <end position="100"/>
    </location>
</feature>
<feature type="region of interest" description="Disordered" evidence="1">
    <location>
        <begin position="119"/>
        <end position="154"/>
    </location>
</feature>
<feature type="signal peptide" evidence="2">
    <location>
        <begin position="1"/>
        <end position="25"/>
    </location>
</feature>
<keyword evidence="2" id="KW-0732">Signal</keyword>
<comment type="caution">
    <text evidence="3">The sequence shown here is derived from an EMBL/GenBank/DDBJ whole genome shotgun (WGS) entry which is preliminary data.</text>
</comment>
<evidence type="ECO:0000256" key="2">
    <source>
        <dbReference type="SAM" id="SignalP"/>
    </source>
</evidence>
<dbReference type="EMBL" id="JABBWM010000002">
    <property type="protein sequence ID" value="KAG2119871.1"/>
    <property type="molecule type" value="Genomic_DNA"/>
</dbReference>
<gene>
    <name evidence="3" type="ORF">F5147DRAFT_767335</name>
</gene>
<dbReference type="AlphaFoldDB" id="A0A9P7K0N8"/>
<evidence type="ECO:0000313" key="4">
    <source>
        <dbReference type="Proteomes" id="UP000823399"/>
    </source>
</evidence>